<dbReference type="AlphaFoldDB" id="A0A239WXJ7"/>
<gene>
    <name evidence="1" type="ORF">SAMEA4412665_01729</name>
</gene>
<dbReference type="EMBL" id="LT906441">
    <property type="protein sequence ID" value="SNV39245.1"/>
    <property type="molecule type" value="Genomic_DNA"/>
</dbReference>
<dbReference type="eggNOG" id="ENOG503315M">
    <property type="taxonomic scope" value="Bacteria"/>
</dbReference>
<dbReference type="NCBIfam" id="NF040739">
    <property type="entry name" value="ornith_OrtA"/>
    <property type="match status" value="1"/>
</dbReference>
<sequence>MSSLETMHSARRGDWVQIHDIVLTPEQRTAHLPQDTQKVPFESWVKGFLDEESAHIGDRVSITTTCGRTTSGTLLAVNPGYDYGFGDATVPELLGIGPQARHIIKENDNA</sequence>
<dbReference type="RefSeq" id="WP_231933746.1">
    <property type="nucleotide sequence ID" value="NZ_LT906441.1"/>
</dbReference>
<name>A0A239WXJ7_9ACTN</name>
<evidence type="ECO:0000313" key="1">
    <source>
        <dbReference type="EMBL" id="SNV39245.1"/>
    </source>
</evidence>
<proteinExistence type="predicted"/>
<evidence type="ECO:0008006" key="3">
    <source>
        <dbReference type="Google" id="ProtNLM"/>
    </source>
</evidence>
<reference evidence="1 2" key="1">
    <citation type="submission" date="2017-06" db="EMBL/GenBank/DDBJ databases">
        <authorList>
            <consortium name="Pathogen Informatics"/>
        </authorList>
    </citation>
    <scope>NUCLEOTIDE SEQUENCE [LARGE SCALE GENOMIC DNA]</scope>
    <source>
        <strain evidence="1 2">NCTC11865</strain>
    </source>
</reference>
<protein>
    <recommendedName>
        <fullName evidence="3">2-amino-4-ketopentanoate thiolase</fullName>
    </recommendedName>
</protein>
<accession>A0A239WXJ7</accession>
<organism evidence="1 2">
    <name type="scientific">Cutibacterium granulosum</name>
    <dbReference type="NCBI Taxonomy" id="33011"/>
    <lineage>
        <taxon>Bacteria</taxon>
        <taxon>Bacillati</taxon>
        <taxon>Actinomycetota</taxon>
        <taxon>Actinomycetes</taxon>
        <taxon>Propionibacteriales</taxon>
        <taxon>Propionibacteriaceae</taxon>
        <taxon>Cutibacterium</taxon>
    </lineage>
</organism>
<dbReference type="KEGG" id="cgrn:4412665_01729"/>
<dbReference type="Proteomes" id="UP000215332">
    <property type="component" value="Chromosome 1"/>
</dbReference>
<dbReference type="Pfam" id="PF22010">
    <property type="entry name" value="OrtA"/>
    <property type="match status" value="1"/>
</dbReference>
<dbReference type="InterPro" id="IPR047755">
    <property type="entry name" value="OrtA"/>
</dbReference>
<evidence type="ECO:0000313" key="2">
    <source>
        <dbReference type="Proteomes" id="UP000215332"/>
    </source>
</evidence>